<evidence type="ECO:0000256" key="5">
    <source>
        <dbReference type="ARBA" id="ARBA00023277"/>
    </source>
</evidence>
<dbReference type="Gene3D" id="3.20.20.80">
    <property type="entry name" value="Glycosidases"/>
    <property type="match status" value="1"/>
</dbReference>
<dbReference type="Pfam" id="PF00187">
    <property type="entry name" value="Chitin_bind_1"/>
    <property type="match status" value="1"/>
</dbReference>
<evidence type="ECO:0000256" key="4">
    <source>
        <dbReference type="ARBA" id="ARBA00023024"/>
    </source>
</evidence>
<evidence type="ECO:0000256" key="6">
    <source>
        <dbReference type="ARBA" id="ARBA00023295"/>
    </source>
</evidence>
<dbReference type="SUPFAM" id="SSF57016">
    <property type="entry name" value="Plant lectins/antimicrobial peptides"/>
    <property type="match status" value="1"/>
</dbReference>
<feature type="region of interest" description="Disordered" evidence="10">
    <location>
        <begin position="922"/>
        <end position="944"/>
    </location>
</feature>
<feature type="chain" id="PRO_5043945442" evidence="11">
    <location>
        <begin position="21"/>
        <end position="1734"/>
    </location>
</feature>
<dbReference type="InterPro" id="IPR001579">
    <property type="entry name" value="Glyco_hydro_18_chit_AS"/>
</dbReference>
<dbReference type="GO" id="GO:0008843">
    <property type="term" value="F:endochitinase activity"/>
    <property type="evidence" value="ECO:0007669"/>
    <property type="project" value="UniProtKB-EC"/>
</dbReference>
<dbReference type="GO" id="GO:0006032">
    <property type="term" value="P:chitin catabolic process"/>
    <property type="evidence" value="ECO:0007669"/>
    <property type="project" value="UniProtKB-KW"/>
</dbReference>
<dbReference type="PROSITE" id="PS50941">
    <property type="entry name" value="CHIT_BIND_I_2"/>
    <property type="match status" value="1"/>
</dbReference>
<feature type="disulfide bond" evidence="8">
    <location>
        <begin position="111"/>
        <end position="115"/>
    </location>
</feature>
<dbReference type="Gene3D" id="3.10.50.10">
    <property type="match status" value="1"/>
</dbReference>
<evidence type="ECO:0000256" key="3">
    <source>
        <dbReference type="ARBA" id="ARBA00022801"/>
    </source>
</evidence>
<keyword evidence="5" id="KW-0119">Carbohydrate metabolism</keyword>
<evidence type="ECO:0000313" key="15">
    <source>
        <dbReference type="Proteomes" id="UP001362999"/>
    </source>
</evidence>
<dbReference type="EMBL" id="JAWWNJ010000048">
    <property type="protein sequence ID" value="KAK7017196.1"/>
    <property type="molecule type" value="Genomic_DNA"/>
</dbReference>
<feature type="domain" description="GH18" evidence="13">
    <location>
        <begin position="132"/>
        <end position="486"/>
    </location>
</feature>
<dbReference type="GO" id="GO:0008061">
    <property type="term" value="F:chitin binding"/>
    <property type="evidence" value="ECO:0007669"/>
    <property type="project" value="UniProtKB-UniRule"/>
</dbReference>
<comment type="caution">
    <text evidence="8">Lacks conserved residue(s) required for the propagation of feature annotation.</text>
</comment>
<feature type="domain" description="Chitin-binding type-1" evidence="12">
    <location>
        <begin position="74"/>
        <end position="117"/>
    </location>
</feature>
<dbReference type="Proteomes" id="UP001362999">
    <property type="component" value="Unassembled WGS sequence"/>
</dbReference>
<keyword evidence="6 9" id="KW-0326">Glycosidase</keyword>
<evidence type="ECO:0000313" key="14">
    <source>
        <dbReference type="EMBL" id="KAK7017196.1"/>
    </source>
</evidence>
<dbReference type="Gene3D" id="3.30.60.10">
    <property type="entry name" value="Endochitinase-like"/>
    <property type="match status" value="1"/>
</dbReference>
<proteinExistence type="predicted"/>
<dbReference type="InterPro" id="IPR001002">
    <property type="entry name" value="Chitin-bd_1"/>
</dbReference>
<keyword evidence="8" id="KW-1015">Disulfide bond</keyword>
<sequence>MLPSTALWFLAVFLITRAHAQSNSSTLPVGSCTPTIPCSNGACCNGDSGFCGFGQAFCKQVSEGGPCTSNCDALAECGPNAAPTNFTCPLNVCCSQFGFCGTTEEFCGTGCQSNCSPPGPASCGPEQQSALHRRIGYYEGWAASRSCSYTPEMISADTLTHINFAFALISDSFTITEMSPGDAVLWTRTTALKKNNVALKVFLSIGGWSFNDPPTSQIFSQLVGSDANTATFIASALNTLQAYGFDGIDVDWEYPAAFDRGGSPADKTNYVTFMSKVKAAFGPRNYGLTFTAPSSYWYLQHFDLPGLMQYADWVNVMTYDLHGTWDGVDPYIGSIVLAHTNLTEIQDTLSLFNNVGIDPSKIVLGIGFYGRSFQLADSGCTSPGCAFVGGADPGPCSANSGTLMFSEIETIIAQNGLNPIFDEAAAVKYIVWNDDQWVSYDDAQTLQMKVQFANSRCLGGTMIWSVDQDDMHYTALSSLYPGIDVNNPSAVESGDQCAITGCGQSCPDGWDTLTTLTTNPGSATSCDPNSPAKLCCPSGNAPQNCHWTGGGGSTCNPACGVGELTLATDPVGGDGNPTCAQGTKAFCCQTGQNDPTGCHATACGESSSTCASTDSFLTFVRQGSDDGGSCAALNSDPIIINNEPCPTICSTNNKPVCCESSVISAYSNCHWVGDLPNCLNAACPTGQVGIFSDIQGDASQSCIGDGRRLYCCNPPNNEQFLPVPESWVLPSLDPTPGGHGVLQPATLTVDFDDNIGTSDTSQTGAGSSGESDDGKGNDSPFGEVFISSPNPGSVSSLDLASDWVIHGCDRSSDQPQEVLAHCSKSLDGDDSGCGHVFITQAEHTIVRMPTTCGRGPYARVVSLVPHDDQDALPSHLRRALPENELVYSLKFDYDFAAVPDANGPILMRADVTDMPGYWNEMINTAPDEGTTSTKRSNRKRDYHQPEELERRWFGTFARWVEKLNTVKNGNSISRNFHWSDTYTIFHQEESCPNFSSSLDITVAGMAQANSRFGYYLEATIVPPAIQQCYVYLSAGASAQATFTITGLAEAHFGTERAEIISFGFPGLYYPGLLTLGPSLHLYGELTGQLSMSGSYKTSVGYEFPSIDLTFGKEDTNNDVEEISNGVDPNFNNNGFDYSFGANVNLEGGVEAHLVPSLQLGISVLGGSVLDAQVFAEADIYAGVGITGSVSTAVAPNFCVNPYFGVDLNAGLTGSVLFWRDNTVSHSFYSEQFPFGGGCFNSADQASGSGNSRRGDTFSSKNATGSPLAISHRSPYSAYTAYENVTQKWITPPTLPIEVRPELSRISKRGVPFLPGNLFCPDVGSKIVSSDDASDCMFYSDADDNPPEGPSILSRSILEPEIESDFDNTTSPGPFHVFASRASSGREAGMWRCKDIDVPIPVYGDTPIIAYYDLANPASLDPTVIDHNPVPVNLGRMPNGERYLSVPKGHGNTIIYAREHPYEASMASVFIDYLILQTDLWQNANNDAKFCPWVTENLKNVPTAYSPAGFGGKSLFAMLGTCYPSNAGGTPMAIYEQTANLMKRTAFFDMEHQLNQYSFKPSPFRSDKNFKTYCPKKQIAVMRSAAGIPSFLNRFEIRDIFLNMNTCVRGVWSQWATAYQNSNVDAPNRANVNVPNLYDNWIHLVVANVPTFVRNSVQHLILLYNKGQTTAATVDLSFPVLLDTVQFTRNGGPVQNVQIDPNSYASGVAVTQADLTAQIFNQIQDINWINSLPFH</sequence>
<feature type="region of interest" description="Disordered" evidence="10">
    <location>
        <begin position="751"/>
        <end position="787"/>
    </location>
</feature>
<dbReference type="InterPro" id="IPR018371">
    <property type="entry name" value="Chitin-binding_1_CS"/>
</dbReference>
<dbReference type="GO" id="GO:0000272">
    <property type="term" value="P:polysaccharide catabolic process"/>
    <property type="evidence" value="ECO:0007669"/>
    <property type="project" value="UniProtKB-KW"/>
</dbReference>
<dbReference type="SUPFAM" id="SSF51445">
    <property type="entry name" value="(Trans)glycosidases"/>
    <property type="match status" value="1"/>
</dbReference>
<organism evidence="14 15">
    <name type="scientific">Favolaschia claudopus</name>
    <dbReference type="NCBI Taxonomy" id="2862362"/>
    <lineage>
        <taxon>Eukaryota</taxon>
        <taxon>Fungi</taxon>
        <taxon>Dikarya</taxon>
        <taxon>Basidiomycota</taxon>
        <taxon>Agaricomycotina</taxon>
        <taxon>Agaricomycetes</taxon>
        <taxon>Agaricomycetidae</taxon>
        <taxon>Agaricales</taxon>
        <taxon>Marasmiineae</taxon>
        <taxon>Mycenaceae</taxon>
        <taxon>Favolaschia</taxon>
    </lineage>
</organism>
<dbReference type="PROSITE" id="PS00026">
    <property type="entry name" value="CHIT_BIND_I_1"/>
    <property type="match status" value="1"/>
</dbReference>
<feature type="disulfide bond" evidence="8">
    <location>
        <begin position="93"/>
        <end position="107"/>
    </location>
</feature>
<dbReference type="SMART" id="SM00270">
    <property type="entry name" value="ChtBD1"/>
    <property type="match status" value="1"/>
</dbReference>
<evidence type="ECO:0000256" key="11">
    <source>
        <dbReference type="SAM" id="SignalP"/>
    </source>
</evidence>
<dbReference type="InterPro" id="IPR050314">
    <property type="entry name" value="Glycosyl_Hydrlase_18"/>
</dbReference>
<evidence type="ECO:0000259" key="13">
    <source>
        <dbReference type="PROSITE" id="PS51910"/>
    </source>
</evidence>
<dbReference type="SMART" id="SM00636">
    <property type="entry name" value="Glyco_18"/>
    <property type="match status" value="1"/>
</dbReference>
<feature type="compositionally biased region" description="Polar residues" evidence="10">
    <location>
        <begin position="1245"/>
        <end position="1264"/>
    </location>
</feature>
<accession>A0AAW0AUM2</accession>
<evidence type="ECO:0000256" key="9">
    <source>
        <dbReference type="RuleBase" id="RU000489"/>
    </source>
</evidence>
<name>A0AAW0AUM2_9AGAR</name>
<keyword evidence="7" id="KW-0624">Polysaccharide degradation</keyword>
<feature type="disulfide bond" evidence="8">
    <location>
        <begin position="88"/>
        <end position="100"/>
    </location>
</feature>
<feature type="compositionally biased region" description="Polar residues" evidence="10">
    <location>
        <begin position="755"/>
        <end position="769"/>
    </location>
</feature>
<comment type="caution">
    <text evidence="14">The sequence shown here is derived from an EMBL/GenBank/DDBJ whole genome shotgun (WGS) entry which is preliminary data.</text>
</comment>
<dbReference type="InterPro" id="IPR036861">
    <property type="entry name" value="Endochitinase-like_sf"/>
</dbReference>
<dbReference type="Pfam" id="PF00704">
    <property type="entry name" value="Glyco_hydro_18"/>
    <property type="match status" value="1"/>
</dbReference>
<evidence type="ECO:0000259" key="12">
    <source>
        <dbReference type="PROSITE" id="PS50941"/>
    </source>
</evidence>
<evidence type="ECO:0000256" key="1">
    <source>
        <dbReference type="ARBA" id="ARBA00000822"/>
    </source>
</evidence>
<keyword evidence="11" id="KW-0732">Signal</keyword>
<keyword evidence="4" id="KW-0146">Chitin degradation</keyword>
<dbReference type="PANTHER" id="PTHR11177:SF397">
    <property type="entry name" value="CHITINASE"/>
    <property type="match status" value="1"/>
</dbReference>
<dbReference type="PROSITE" id="PS01095">
    <property type="entry name" value="GH18_1"/>
    <property type="match status" value="1"/>
</dbReference>
<feature type="region of interest" description="Disordered" evidence="10">
    <location>
        <begin position="1245"/>
        <end position="1265"/>
    </location>
</feature>
<protein>
    <submittedName>
        <fullName evidence="14">Chitin-binding type-1 domain-containing protein</fullName>
    </submittedName>
</protein>
<reference evidence="14 15" key="1">
    <citation type="journal article" date="2024" name="J Genomics">
        <title>Draft genome sequencing and assembly of Favolaschia claudopus CIRM-BRFM 2984 isolated from oak limbs.</title>
        <authorList>
            <person name="Navarro D."/>
            <person name="Drula E."/>
            <person name="Chaduli D."/>
            <person name="Cazenave R."/>
            <person name="Ahrendt S."/>
            <person name="Wang J."/>
            <person name="Lipzen A."/>
            <person name="Daum C."/>
            <person name="Barry K."/>
            <person name="Grigoriev I.V."/>
            <person name="Favel A."/>
            <person name="Rosso M.N."/>
            <person name="Martin F."/>
        </authorList>
    </citation>
    <scope>NUCLEOTIDE SEQUENCE [LARGE SCALE GENOMIC DNA]</scope>
    <source>
        <strain evidence="14 15">CIRM-BRFM 2984</strain>
    </source>
</reference>
<dbReference type="PANTHER" id="PTHR11177">
    <property type="entry name" value="CHITINASE"/>
    <property type="match status" value="1"/>
</dbReference>
<dbReference type="CDD" id="cd00035">
    <property type="entry name" value="ChtBD1"/>
    <property type="match status" value="1"/>
</dbReference>
<dbReference type="PROSITE" id="PS51910">
    <property type="entry name" value="GH18_2"/>
    <property type="match status" value="1"/>
</dbReference>
<evidence type="ECO:0000256" key="2">
    <source>
        <dbReference type="ARBA" id="ARBA00022669"/>
    </source>
</evidence>
<evidence type="ECO:0000256" key="8">
    <source>
        <dbReference type="PROSITE-ProRule" id="PRU00261"/>
    </source>
</evidence>
<comment type="catalytic activity">
    <reaction evidence="1">
        <text>Random endo-hydrolysis of N-acetyl-beta-D-glucosaminide (1-&gt;4)-beta-linkages in chitin and chitodextrins.</text>
        <dbReference type="EC" id="3.2.1.14"/>
    </reaction>
</comment>
<dbReference type="InterPro" id="IPR017853">
    <property type="entry name" value="GH"/>
</dbReference>
<keyword evidence="2 8" id="KW-0147">Chitin-binding</keyword>
<dbReference type="InterPro" id="IPR029070">
    <property type="entry name" value="Chitinase_insertion_sf"/>
</dbReference>
<dbReference type="InterPro" id="IPR011583">
    <property type="entry name" value="Chitinase_II/V-like_cat"/>
</dbReference>
<evidence type="ECO:0000256" key="10">
    <source>
        <dbReference type="SAM" id="MobiDB-lite"/>
    </source>
</evidence>
<dbReference type="InterPro" id="IPR001223">
    <property type="entry name" value="Glyco_hydro18_cat"/>
</dbReference>
<feature type="signal peptide" evidence="11">
    <location>
        <begin position="1"/>
        <end position="20"/>
    </location>
</feature>
<keyword evidence="3 9" id="KW-0378">Hydrolase</keyword>
<dbReference type="SUPFAM" id="SSF54556">
    <property type="entry name" value="Chitinase insertion domain"/>
    <property type="match status" value="1"/>
</dbReference>
<keyword evidence="15" id="KW-1185">Reference proteome</keyword>
<gene>
    <name evidence="14" type="ORF">R3P38DRAFT_3275069</name>
</gene>
<evidence type="ECO:0000256" key="7">
    <source>
        <dbReference type="ARBA" id="ARBA00023326"/>
    </source>
</evidence>